<evidence type="ECO:0000256" key="3">
    <source>
        <dbReference type="ARBA" id="ARBA00022475"/>
    </source>
</evidence>
<dbReference type="Pfam" id="PF00528">
    <property type="entry name" value="BPD_transp_1"/>
    <property type="match status" value="1"/>
</dbReference>
<comment type="subcellular location">
    <subcellularLocation>
        <location evidence="1 7">Cell membrane</location>
        <topology evidence="1 7">Multi-pass membrane protein</topology>
    </subcellularLocation>
</comment>
<evidence type="ECO:0000256" key="1">
    <source>
        <dbReference type="ARBA" id="ARBA00004651"/>
    </source>
</evidence>
<dbReference type="PROSITE" id="PS50928">
    <property type="entry name" value="ABC_TM1"/>
    <property type="match status" value="1"/>
</dbReference>
<feature type="transmembrane region" description="Helical" evidence="7">
    <location>
        <begin position="281"/>
        <end position="300"/>
    </location>
</feature>
<dbReference type="GO" id="GO:0005886">
    <property type="term" value="C:plasma membrane"/>
    <property type="evidence" value="ECO:0007669"/>
    <property type="project" value="UniProtKB-SubCell"/>
</dbReference>
<protein>
    <submittedName>
        <fullName evidence="8">Peptide/nickel transport system permease protein</fullName>
    </submittedName>
</protein>
<evidence type="ECO:0000313" key="8">
    <source>
        <dbReference type="EMBL" id="SDC97698.1"/>
    </source>
</evidence>
<evidence type="ECO:0000256" key="5">
    <source>
        <dbReference type="ARBA" id="ARBA00022989"/>
    </source>
</evidence>
<keyword evidence="3" id="KW-1003">Cell membrane</keyword>
<reference evidence="8 9" key="1">
    <citation type="submission" date="2016-10" db="EMBL/GenBank/DDBJ databases">
        <authorList>
            <person name="de Groot N.N."/>
        </authorList>
    </citation>
    <scope>NUCLEOTIDE SEQUENCE [LARGE SCALE GENOMIC DNA]</scope>
    <source>
        <strain evidence="8 9">CGMCC 4.5506</strain>
    </source>
</reference>
<keyword evidence="5 7" id="KW-1133">Transmembrane helix</keyword>
<evidence type="ECO:0000256" key="4">
    <source>
        <dbReference type="ARBA" id="ARBA00022692"/>
    </source>
</evidence>
<dbReference type="EMBL" id="FMZE01000005">
    <property type="protein sequence ID" value="SDC97698.1"/>
    <property type="molecule type" value="Genomic_DNA"/>
</dbReference>
<dbReference type="STRING" id="530584.SAMN05421630_1058"/>
<proteinExistence type="inferred from homology"/>
<dbReference type="GO" id="GO:0071916">
    <property type="term" value="F:dipeptide transmembrane transporter activity"/>
    <property type="evidence" value="ECO:0007669"/>
    <property type="project" value="TreeGrafter"/>
</dbReference>
<dbReference type="KEGG" id="pmad:BAY61_14820"/>
<comment type="similarity">
    <text evidence="7">Belongs to the binding-protein-dependent transport system permease family.</text>
</comment>
<dbReference type="InterPro" id="IPR035906">
    <property type="entry name" value="MetI-like_sf"/>
</dbReference>
<dbReference type="Pfam" id="PF19300">
    <property type="entry name" value="BPD_transp_1_N"/>
    <property type="match status" value="1"/>
</dbReference>
<organism evidence="8 9">
    <name type="scientific">Prauserella marina</name>
    <dbReference type="NCBI Taxonomy" id="530584"/>
    <lineage>
        <taxon>Bacteria</taxon>
        <taxon>Bacillati</taxon>
        <taxon>Actinomycetota</taxon>
        <taxon>Actinomycetes</taxon>
        <taxon>Pseudonocardiales</taxon>
        <taxon>Pseudonocardiaceae</taxon>
        <taxon>Prauserella</taxon>
    </lineage>
</organism>
<sequence length="319" mass="33445">MIRLAARSAAVLLGSALAGSLVIFLLLRVLGGDAAVVILGRSATPESLAALRAELGLDRSWFVQYTDWLGGLVRGELGRSYAASYDIAGEIGARLGVTLSLALVSIVLAALLALPLGTFAAVNARRAAGGFVDVLTQFGLAIPVFWGGLLLIVVFSIRLGWFPAGGYVPWTVSPLDAVRALTLPVVALTVPVTAVFARYVRAAMLDILDQDFIRTAMAKGRTLGGAAMVHGVRNASVSLLTIGALQLGTLIAGTVVIENVFTLPGLGGLLLSALTGREVMVVQSVAFVIMLIILVLNFLLDLSYGLVDPRIRDREGERA</sequence>
<name>A0A222VQA3_9PSEU</name>
<evidence type="ECO:0000313" key="9">
    <source>
        <dbReference type="Proteomes" id="UP000199494"/>
    </source>
</evidence>
<evidence type="ECO:0000256" key="6">
    <source>
        <dbReference type="ARBA" id="ARBA00023136"/>
    </source>
</evidence>
<evidence type="ECO:0000256" key="2">
    <source>
        <dbReference type="ARBA" id="ARBA00022448"/>
    </source>
</evidence>
<feature type="transmembrane region" description="Helical" evidence="7">
    <location>
        <begin position="177"/>
        <end position="200"/>
    </location>
</feature>
<dbReference type="Proteomes" id="UP000199494">
    <property type="component" value="Unassembled WGS sequence"/>
</dbReference>
<dbReference type="InterPro" id="IPR000515">
    <property type="entry name" value="MetI-like"/>
</dbReference>
<keyword evidence="4 7" id="KW-0812">Transmembrane</keyword>
<dbReference type="AlphaFoldDB" id="A0A222VQA3"/>
<dbReference type="RefSeq" id="WP_091804047.1">
    <property type="nucleotide sequence ID" value="NZ_CP016353.1"/>
</dbReference>
<dbReference type="PANTHER" id="PTHR43163">
    <property type="entry name" value="DIPEPTIDE TRANSPORT SYSTEM PERMEASE PROTEIN DPPB-RELATED"/>
    <property type="match status" value="1"/>
</dbReference>
<keyword evidence="2 7" id="KW-0813">Transport</keyword>
<dbReference type="InterPro" id="IPR045621">
    <property type="entry name" value="BPD_transp_1_N"/>
</dbReference>
<feature type="transmembrane region" description="Helical" evidence="7">
    <location>
        <begin position="134"/>
        <end position="157"/>
    </location>
</feature>
<dbReference type="SUPFAM" id="SSF161098">
    <property type="entry name" value="MetI-like"/>
    <property type="match status" value="1"/>
</dbReference>
<gene>
    <name evidence="8" type="ORF">SAMN05421630_1058</name>
</gene>
<keyword evidence="6 7" id="KW-0472">Membrane</keyword>
<feature type="transmembrane region" description="Helical" evidence="7">
    <location>
        <begin position="237"/>
        <end position="261"/>
    </location>
</feature>
<keyword evidence="9" id="KW-1185">Reference proteome</keyword>
<dbReference type="PANTHER" id="PTHR43163:SF6">
    <property type="entry name" value="DIPEPTIDE TRANSPORT SYSTEM PERMEASE PROTEIN DPPB-RELATED"/>
    <property type="match status" value="1"/>
</dbReference>
<accession>A0A222VQA3</accession>
<dbReference type="OrthoDB" id="147639at2"/>
<feature type="transmembrane region" description="Helical" evidence="7">
    <location>
        <begin position="99"/>
        <end position="122"/>
    </location>
</feature>
<dbReference type="Gene3D" id="1.10.3720.10">
    <property type="entry name" value="MetI-like"/>
    <property type="match status" value="1"/>
</dbReference>
<evidence type="ECO:0000256" key="7">
    <source>
        <dbReference type="RuleBase" id="RU363032"/>
    </source>
</evidence>
<dbReference type="CDD" id="cd06261">
    <property type="entry name" value="TM_PBP2"/>
    <property type="match status" value="1"/>
</dbReference>